<accession>A0A2P2QSM6</accession>
<evidence type="ECO:0000256" key="1">
    <source>
        <dbReference type="SAM" id="Phobius"/>
    </source>
</evidence>
<organism evidence="2">
    <name type="scientific">Rhizophora mucronata</name>
    <name type="common">Asiatic mangrove</name>
    <dbReference type="NCBI Taxonomy" id="61149"/>
    <lineage>
        <taxon>Eukaryota</taxon>
        <taxon>Viridiplantae</taxon>
        <taxon>Streptophyta</taxon>
        <taxon>Embryophyta</taxon>
        <taxon>Tracheophyta</taxon>
        <taxon>Spermatophyta</taxon>
        <taxon>Magnoliopsida</taxon>
        <taxon>eudicotyledons</taxon>
        <taxon>Gunneridae</taxon>
        <taxon>Pentapetalae</taxon>
        <taxon>rosids</taxon>
        <taxon>fabids</taxon>
        <taxon>Malpighiales</taxon>
        <taxon>Rhizophoraceae</taxon>
        <taxon>Rhizophora</taxon>
    </lineage>
</organism>
<proteinExistence type="predicted"/>
<sequence>MDLDHLSHCIVVACLWNFGFVSSSSPLVANRIFDSLLLGLFTVCLCILLLLVNRRVKKIECHFYFFHKRFLPVC</sequence>
<keyword evidence="1" id="KW-1133">Transmembrane helix</keyword>
<dbReference type="AlphaFoldDB" id="A0A2P2QSM6"/>
<dbReference type="EMBL" id="GGEC01089427">
    <property type="protein sequence ID" value="MBX69911.1"/>
    <property type="molecule type" value="Transcribed_RNA"/>
</dbReference>
<feature type="transmembrane region" description="Helical" evidence="1">
    <location>
        <begin position="32"/>
        <end position="52"/>
    </location>
</feature>
<evidence type="ECO:0000313" key="2">
    <source>
        <dbReference type="EMBL" id="MBX69911.1"/>
    </source>
</evidence>
<reference evidence="2" key="1">
    <citation type="submission" date="2018-02" db="EMBL/GenBank/DDBJ databases">
        <title>Rhizophora mucronata_Transcriptome.</title>
        <authorList>
            <person name="Meera S.P."/>
            <person name="Sreeshan A."/>
            <person name="Augustine A."/>
        </authorList>
    </citation>
    <scope>NUCLEOTIDE SEQUENCE</scope>
    <source>
        <tissue evidence="2">Leaf</tissue>
    </source>
</reference>
<keyword evidence="1" id="KW-0472">Membrane</keyword>
<protein>
    <submittedName>
        <fullName evidence="2">Uncharacterized protein</fullName>
    </submittedName>
</protein>
<keyword evidence="1" id="KW-0812">Transmembrane</keyword>
<name>A0A2P2QSM6_RHIMU</name>